<feature type="transmembrane region" description="Helical" evidence="1">
    <location>
        <begin position="108"/>
        <end position="126"/>
    </location>
</feature>
<feature type="transmembrane region" description="Helical" evidence="1">
    <location>
        <begin position="80"/>
        <end position="102"/>
    </location>
</feature>
<organism evidence="2 3">
    <name type="scientific">Saprolegnia diclina (strain VS20)</name>
    <dbReference type="NCBI Taxonomy" id="1156394"/>
    <lineage>
        <taxon>Eukaryota</taxon>
        <taxon>Sar</taxon>
        <taxon>Stramenopiles</taxon>
        <taxon>Oomycota</taxon>
        <taxon>Saprolegniomycetes</taxon>
        <taxon>Saprolegniales</taxon>
        <taxon>Saprolegniaceae</taxon>
        <taxon>Saprolegnia</taxon>
    </lineage>
</organism>
<keyword evidence="3" id="KW-1185">Reference proteome</keyword>
<sequence length="184" mass="20148">MPIKPTTDAPTDMAPYVVVIPSPNAVGVHAMTALTTGHWSTGICDCYKSLIPNACMAWWCPCVSLAQTTTRIGLSSSYRATVLVFAVLYLLATGPIFLPVYWDRWSHWDNGCLIFSLIVVLVLMILRGRVRIMLRIPGNVLEDCCCAIFCHCCTLAQLATQVDAYDANTCHFSAKDTLPAFALA</sequence>
<dbReference type="NCBIfam" id="TIGR01571">
    <property type="entry name" value="A_thal_Cys_rich"/>
    <property type="match status" value="1"/>
</dbReference>
<gene>
    <name evidence="2" type="ORF">SDRG_11991</name>
</gene>
<dbReference type="GeneID" id="19952718"/>
<dbReference type="EMBL" id="JH767176">
    <property type="protein sequence ID" value="EQC30416.1"/>
    <property type="molecule type" value="Genomic_DNA"/>
</dbReference>
<dbReference type="InParanoid" id="T0Q745"/>
<evidence type="ECO:0000256" key="1">
    <source>
        <dbReference type="SAM" id="Phobius"/>
    </source>
</evidence>
<protein>
    <recommendedName>
        <fullName evidence="4">PLAC8 family protein</fullName>
    </recommendedName>
</protein>
<dbReference type="OMA" id="CCAIFCH"/>
<dbReference type="PANTHER" id="PTHR15907">
    <property type="entry name" value="DUF614 FAMILY PROTEIN-RELATED"/>
    <property type="match status" value="1"/>
</dbReference>
<reference evidence="2 3" key="1">
    <citation type="submission" date="2012-04" db="EMBL/GenBank/DDBJ databases">
        <title>The Genome Sequence of Saprolegnia declina VS20.</title>
        <authorList>
            <consortium name="The Broad Institute Genome Sequencing Platform"/>
            <person name="Russ C."/>
            <person name="Nusbaum C."/>
            <person name="Tyler B."/>
            <person name="van West P."/>
            <person name="Dieguez-Uribeondo J."/>
            <person name="de Bruijn I."/>
            <person name="Tripathy S."/>
            <person name="Jiang R."/>
            <person name="Young S.K."/>
            <person name="Zeng Q."/>
            <person name="Gargeya S."/>
            <person name="Fitzgerald M."/>
            <person name="Haas B."/>
            <person name="Abouelleil A."/>
            <person name="Alvarado L."/>
            <person name="Arachchi H.M."/>
            <person name="Berlin A."/>
            <person name="Chapman S.B."/>
            <person name="Goldberg J."/>
            <person name="Griggs A."/>
            <person name="Gujja S."/>
            <person name="Hansen M."/>
            <person name="Howarth C."/>
            <person name="Imamovic A."/>
            <person name="Larimer J."/>
            <person name="McCowen C."/>
            <person name="Montmayeur A."/>
            <person name="Murphy C."/>
            <person name="Neiman D."/>
            <person name="Pearson M."/>
            <person name="Priest M."/>
            <person name="Roberts A."/>
            <person name="Saif S."/>
            <person name="Shea T."/>
            <person name="Sisk P."/>
            <person name="Sykes S."/>
            <person name="Wortman J."/>
            <person name="Nusbaum C."/>
            <person name="Birren B."/>
        </authorList>
    </citation>
    <scope>NUCLEOTIDE SEQUENCE [LARGE SCALE GENOMIC DNA]</scope>
    <source>
        <strain evidence="2 3">VS20</strain>
    </source>
</reference>
<keyword evidence="1" id="KW-1133">Transmembrane helix</keyword>
<evidence type="ECO:0008006" key="4">
    <source>
        <dbReference type="Google" id="ProtNLM"/>
    </source>
</evidence>
<accession>T0Q745</accession>
<dbReference type="Proteomes" id="UP000030762">
    <property type="component" value="Unassembled WGS sequence"/>
</dbReference>
<dbReference type="VEuPathDB" id="FungiDB:SDRG_11991"/>
<dbReference type="Pfam" id="PF04749">
    <property type="entry name" value="PLAC8"/>
    <property type="match status" value="1"/>
</dbReference>
<evidence type="ECO:0000313" key="2">
    <source>
        <dbReference type="EMBL" id="EQC30416.1"/>
    </source>
</evidence>
<proteinExistence type="predicted"/>
<keyword evidence="1" id="KW-0812">Transmembrane</keyword>
<dbReference type="OrthoDB" id="1045822at2759"/>
<keyword evidence="1" id="KW-0472">Membrane</keyword>
<evidence type="ECO:0000313" key="3">
    <source>
        <dbReference type="Proteomes" id="UP000030762"/>
    </source>
</evidence>
<dbReference type="AlphaFoldDB" id="T0Q745"/>
<name>T0Q745_SAPDV</name>
<dbReference type="InterPro" id="IPR006461">
    <property type="entry name" value="PLAC_motif_containing"/>
</dbReference>
<dbReference type="RefSeq" id="XP_008616269.1">
    <property type="nucleotide sequence ID" value="XM_008618047.1"/>
</dbReference>